<dbReference type="PANTHER" id="PTHR16017">
    <property type="entry name" value="GASTRULATION DEFECTIVE PROTEIN 1-RELATED"/>
    <property type="match status" value="1"/>
</dbReference>
<dbReference type="InterPro" id="IPR051858">
    <property type="entry name" value="WD_repeat_GAD-1"/>
</dbReference>
<dbReference type="SMART" id="SM00320">
    <property type="entry name" value="WD40"/>
    <property type="match status" value="6"/>
</dbReference>
<evidence type="ECO:0000256" key="4">
    <source>
        <dbReference type="ARBA" id="ARBA00040943"/>
    </source>
</evidence>
<dbReference type="FunCoup" id="H2YPA5">
    <property type="interactions" value="737"/>
</dbReference>
<dbReference type="OMA" id="KGDQYIT"/>
<keyword evidence="2" id="KW-0677">Repeat</keyword>
<evidence type="ECO:0000256" key="1">
    <source>
        <dbReference type="ARBA" id="ARBA00022574"/>
    </source>
</evidence>
<feature type="compositionally biased region" description="Acidic residues" evidence="6">
    <location>
        <begin position="114"/>
        <end position="131"/>
    </location>
</feature>
<keyword evidence="8" id="KW-1185">Reference proteome</keyword>
<dbReference type="FunFam" id="2.130.10.10:FF:000294">
    <property type="entry name" value="WD repeat-containing protein 70"/>
    <property type="match status" value="1"/>
</dbReference>
<reference evidence="7" key="2">
    <citation type="submission" date="2025-08" db="UniProtKB">
        <authorList>
            <consortium name="Ensembl"/>
        </authorList>
    </citation>
    <scope>IDENTIFICATION</scope>
</reference>
<dbReference type="eggNOG" id="KOG0772">
    <property type="taxonomic scope" value="Eukaryota"/>
</dbReference>
<accession>H2YPA5</accession>
<feature type="region of interest" description="Disordered" evidence="6">
    <location>
        <begin position="76"/>
        <end position="134"/>
    </location>
</feature>
<name>H2YPA5_CIOSA</name>
<evidence type="ECO:0000256" key="5">
    <source>
        <dbReference type="PROSITE-ProRule" id="PRU00221"/>
    </source>
</evidence>
<evidence type="ECO:0000256" key="6">
    <source>
        <dbReference type="SAM" id="MobiDB-lite"/>
    </source>
</evidence>
<feature type="compositionally biased region" description="Basic and acidic residues" evidence="6">
    <location>
        <begin position="506"/>
        <end position="525"/>
    </location>
</feature>
<comment type="similarity">
    <text evidence="3">Belongs to the WD repeat GAD-1 family.</text>
</comment>
<evidence type="ECO:0000256" key="3">
    <source>
        <dbReference type="ARBA" id="ARBA00038343"/>
    </source>
</evidence>
<feature type="region of interest" description="Disordered" evidence="6">
    <location>
        <begin position="577"/>
        <end position="623"/>
    </location>
</feature>
<feature type="repeat" description="WD" evidence="5">
    <location>
        <begin position="243"/>
        <end position="275"/>
    </location>
</feature>
<evidence type="ECO:0000313" key="7">
    <source>
        <dbReference type="Ensembl" id="ENSCSAVP00000007163.1"/>
    </source>
</evidence>
<dbReference type="Pfam" id="PF00400">
    <property type="entry name" value="WD40"/>
    <property type="match status" value="2"/>
</dbReference>
<dbReference type="PROSITE" id="PS50294">
    <property type="entry name" value="WD_REPEATS_REGION"/>
    <property type="match status" value="1"/>
</dbReference>
<dbReference type="GeneTree" id="ENSGT00390000015433"/>
<sequence length="623" mass="69221">MGFGGFGKKAKTFDLQAIFEETRRTAQKRNREKFGSSISRSDKKLVYKCVELSVLICLCPYVKELVLKSSLEFSSAVSNKTPGSEDEDEIIGPPLPPPNTVDDPQTSVDVSAADLDDDDDSSDASDNEEEGTYIPATHEVVLKHGVKPVSALSLDPSGARLVTGGHDFEMKFWDFAGMDRGLKSFRHLTPCECHHMMNLDYSATGEHILVIAANSQAKVFDRDGYEILECIKGDQYLNDMFNTKGHNAMLNGGCWNPKVKDEFMTCSNDGTVRTWVMRDQGKKCQTIRKCKDKSGRRCQPTCCSYSRDGKLLATACNDGSILLWASKMKVHTSHVVRGAHTNGSDTSCINFAHDNVTFCTRGGDESVKLWDLRKFKHPVATASDLDNFFPVTDCIFSPNEKLLVTGTSVKRGAGRSKLVFLDRTDLQVVSEIDVADASAIRCLWHPKLNQLMVATADGDIKILYDPERSTRGAMLSVVKKRKKVNQEDIFVRHKIITPYSLPLYREDRERSTRKQEEKDRKDPVISHKPMAPLSGRGGAGGRLKAHGSTLASFIMKSIAKDTHDDSNPREALLKHASAAESNPRWISHAYKETQPTTIFRTSDDSQSEDEDSHVIVGGKKRSD</sequence>
<dbReference type="InterPro" id="IPR001680">
    <property type="entry name" value="WD40_rpt"/>
</dbReference>
<dbReference type="InParanoid" id="H2YPA5"/>
<dbReference type="SUPFAM" id="SSF50978">
    <property type="entry name" value="WD40 repeat-like"/>
    <property type="match status" value="1"/>
</dbReference>
<feature type="repeat" description="WD" evidence="5">
    <location>
        <begin position="142"/>
        <end position="174"/>
    </location>
</feature>
<dbReference type="PANTHER" id="PTHR16017:SF0">
    <property type="entry name" value="WD REPEAT-CONTAINING PROTEIN 70"/>
    <property type="match status" value="1"/>
</dbReference>
<feature type="region of interest" description="Disordered" evidence="6">
    <location>
        <begin position="506"/>
        <end position="542"/>
    </location>
</feature>
<reference evidence="7" key="3">
    <citation type="submission" date="2025-09" db="UniProtKB">
        <authorList>
            <consortium name="Ensembl"/>
        </authorList>
    </citation>
    <scope>IDENTIFICATION</scope>
</reference>
<dbReference type="GO" id="GO:0035861">
    <property type="term" value="C:site of double-strand break"/>
    <property type="evidence" value="ECO:0007669"/>
    <property type="project" value="TreeGrafter"/>
</dbReference>
<dbReference type="Gene3D" id="2.130.10.10">
    <property type="entry name" value="YVTN repeat-like/Quinoprotein amine dehydrogenase"/>
    <property type="match status" value="2"/>
</dbReference>
<dbReference type="STRING" id="51511.ENSCSAVP00000007163"/>
<dbReference type="InterPro" id="IPR015943">
    <property type="entry name" value="WD40/YVTN_repeat-like_dom_sf"/>
</dbReference>
<dbReference type="Proteomes" id="UP000007875">
    <property type="component" value="Unassembled WGS sequence"/>
</dbReference>
<dbReference type="AlphaFoldDB" id="H2YPA5"/>
<dbReference type="GO" id="GO:0005634">
    <property type="term" value="C:nucleus"/>
    <property type="evidence" value="ECO:0007669"/>
    <property type="project" value="TreeGrafter"/>
</dbReference>
<reference evidence="8" key="1">
    <citation type="submission" date="2003-08" db="EMBL/GenBank/DDBJ databases">
        <authorList>
            <person name="Birren B."/>
            <person name="Nusbaum C."/>
            <person name="Abebe A."/>
            <person name="Abouelleil A."/>
            <person name="Adekoya E."/>
            <person name="Ait-zahra M."/>
            <person name="Allen N."/>
            <person name="Allen T."/>
            <person name="An P."/>
            <person name="Anderson M."/>
            <person name="Anderson S."/>
            <person name="Arachchi H."/>
            <person name="Armbruster J."/>
            <person name="Bachantsang P."/>
            <person name="Baldwin J."/>
            <person name="Barry A."/>
            <person name="Bayul T."/>
            <person name="Blitshsteyn B."/>
            <person name="Bloom T."/>
            <person name="Blye J."/>
            <person name="Boguslavskiy L."/>
            <person name="Borowsky M."/>
            <person name="Boukhgalter B."/>
            <person name="Brunache A."/>
            <person name="Butler J."/>
            <person name="Calixte N."/>
            <person name="Calvo S."/>
            <person name="Camarata J."/>
            <person name="Campo K."/>
            <person name="Chang J."/>
            <person name="Cheshatsang Y."/>
            <person name="Citroen M."/>
            <person name="Collymore A."/>
            <person name="Considine T."/>
            <person name="Cook A."/>
            <person name="Cooke P."/>
            <person name="Corum B."/>
            <person name="Cuomo C."/>
            <person name="David R."/>
            <person name="Dawoe T."/>
            <person name="Degray S."/>
            <person name="Dodge S."/>
            <person name="Dooley K."/>
            <person name="Dorje P."/>
            <person name="Dorjee K."/>
            <person name="Dorris L."/>
            <person name="Duffey N."/>
            <person name="Dupes A."/>
            <person name="Elkins T."/>
            <person name="Engels R."/>
            <person name="Erickson J."/>
            <person name="Farina A."/>
            <person name="Faro S."/>
            <person name="Ferreira P."/>
            <person name="Fischer H."/>
            <person name="Fitzgerald M."/>
            <person name="Foley K."/>
            <person name="Gage D."/>
            <person name="Galagan J."/>
            <person name="Gearin G."/>
            <person name="Gnerre S."/>
            <person name="Gnirke A."/>
            <person name="Goyette A."/>
            <person name="Graham J."/>
            <person name="Grandbois E."/>
            <person name="Gyaltsen K."/>
            <person name="Hafez N."/>
            <person name="Hagopian D."/>
            <person name="Hagos B."/>
            <person name="Hall J."/>
            <person name="Hatcher B."/>
            <person name="Heller A."/>
            <person name="Higgins H."/>
            <person name="Honan T."/>
            <person name="Horn A."/>
            <person name="Houde N."/>
            <person name="Hughes L."/>
            <person name="Hulme W."/>
            <person name="Husby E."/>
            <person name="Iliev I."/>
            <person name="Jaffe D."/>
            <person name="Jones C."/>
            <person name="Kamal M."/>
            <person name="Kamat A."/>
            <person name="Kamvysselis M."/>
            <person name="Karlsson E."/>
            <person name="Kells C."/>
            <person name="Kieu A."/>
            <person name="Kisner P."/>
            <person name="Kodira C."/>
            <person name="Kulbokas E."/>
            <person name="Labutti K."/>
            <person name="Lama D."/>
            <person name="Landers T."/>
            <person name="Leger J."/>
            <person name="Levine S."/>
            <person name="Lewis D."/>
            <person name="Lewis T."/>
            <person name="Lindblad-toh K."/>
            <person name="Liu X."/>
            <person name="Lokyitsang T."/>
            <person name="Lokyitsang Y."/>
            <person name="Lucien O."/>
            <person name="Lui A."/>
            <person name="Ma L.J."/>
            <person name="Mabbitt R."/>
            <person name="Macdonald J."/>
            <person name="Maclean C."/>
            <person name="Major J."/>
            <person name="Manning J."/>
            <person name="Marabella R."/>
            <person name="Maru K."/>
            <person name="Matthews C."/>
            <person name="Mauceli E."/>
            <person name="Mccarthy M."/>
            <person name="Mcdonough S."/>
            <person name="Mcghee T."/>
            <person name="Meldrim J."/>
            <person name="Meneus L."/>
            <person name="Mesirov J."/>
            <person name="Mihalev A."/>
            <person name="Mihova T."/>
            <person name="Mikkelsen T."/>
            <person name="Mlenga V."/>
            <person name="Moru K."/>
            <person name="Mozes J."/>
            <person name="Mulrain L."/>
            <person name="Munson G."/>
            <person name="Naylor J."/>
            <person name="Newes C."/>
            <person name="Nguyen C."/>
            <person name="Nguyen N."/>
            <person name="Nguyen T."/>
            <person name="Nicol R."/>
            <person name="Nielsen C."/>
            <person name="Nizzari M."/>
            <person name="Norbu C."/>
            <person name="Norbu N."/>
            <person name="O'donnell P."/>
            <person name="Okoawo O."/>
            <person name="O'leary S."/>
            <person name="Omotosho B."/>
            <person name="O'neill K."/>
            <person name="Osman S."/>
            <person name="Parker S."/>
            <person name="Perrin D."/>
            <person name="Phunkhang P."/>
            <person name="Piqani B."/>
            <person name="Purcell S."/>
            <person name="Rachupka T."/>
            <person name="Ramasamy U."/>
            <person name="Rameau R."/>
            <person name="Ray V."/>
            <person name="Raymond C."/>
            <person name="Retta R."/>
            <person name="Richardson S."/>
            <person name="Rise C."/>
            <person name="Rodriguez J."/>
            <person name="Rogers J."/>
            <person name="Rogov P."/>
            <person name="Rutman M."/>
            <person name="Schupbach R."/>
            <person name="Seaman C."/>
            <person name="Settipalli S."/>
            <person name="Sharpe T."/>
            <person name="Sheridan J."/>
            <person name="Sherpa N."/>
            <person name="Shi J."/>
            <person name="Smirnov S."/>
            <person name="Smith C."/>
            <person name="Sougnez C."/>
            <person name="Spencer B."/>
            <person name="Stalker J."/>
            <person name="Stange-thomann N."/>
            <person name="Stavropoulos S."/>
            <person name="Stetson K."/>
            <person name="Stone C."/>
            <person name="Stone S."/>
            <person name="Stubbs M."/>
            <person name="Talamas J."/>
            <person name="Tchuinga P."/>
            <person name="Tenzing P."/>
            <person name="Tesfaye S."/>
            <person name="Theodore J."/>
            <person name="Thoulutsang Y."/>
            <person name="Topham K."/>
            <person name="Towey S."/>
            <person name="Tsamla T."/>
            <person name="Tsomo N."/>
            <person name="Vallee D."/>
            <person name="Vassiliev H."/>
            <person name="Venkataraman V."/>
            <person name="Vinson J."/>
            <person name="Vo A."/>
            <person name="Wade C."/>
            <person name="Wang S."/>
            <person name="Wangchuk T."/>
            <person name="Wangdi T."/>
            <person name="Whittaker C."/>
            <person name="Wilkinson J."/>
            <person name="Wu Y."/>
            <person name="Wyman D."/>
            <person name="Yadav S."/>
            <person name="Yang S."/>
            <person name="Yang X."/>
            <person name="Yeager S."/>
            <person name="Yee E."/>
            <person name="Young G."/>
            <person name="Zainoun J."/>
            <person name="Zembeck L."/>
            <person name="Zimmer A."/>
            <person name="Zody M."/>
            <person name="Lander E."/>
        </authorList>
    </citation>
    <scope>NUCLEOTIDE SEQUENCE [LARGE SCALE GENOMIC DNA]</scope>
</reference>
<dbReference type="Ensembl" id="ENSCSAVT00000007256.1">
    <property type="protein sequence ID" value="ENSCSAVP00000007163.1"/>
    <property type="gene ID" value="ENSCSAVG00000004283.1"/>
</dbReference>
<protein>
    <recommendedName>
        <fullName evidence="4">WD repeat-containing protein 70</fullName>
    </recommendedName>
</protein>
<evidence type="ECO:0000313" key="8">
    <source>
        <dbReference type="Proteomes" id="UP000007875"/>
    </source>
</evidence>
<evidence type="ECO:0000256" key="2">
    <source>
        <dbReference type="ARBA" id="ARBA00022737"/>
    </source>
</evidence>
<proteinExistence type="inferred from homology"/>
<organism evidence="7 8">
    <name type="scientific">Ciona savignyi</name>
    <name type="common">Pacific transparent sea squirt</name>
    <dbReference type="NCBI Taxonomy" id="51511"/>
    <lineage>
        <taxon>Eukaryota</taxon>
        <taxon>Metazoa</taxon>
        <taxon>Chordata</taxon>
        <taxon>Tunicata</taxon>
        <taxon>Ascidiacea</taxon>
        <taxon>Phlebobranchia</taxon>
        <taxon>Cionidae</taxon>
        <taxon>Ciona</taxon>
    </lineage>
</organism>
<dbReference type="InterPro" id="IPR036322">
    <property type="entry name" value="WD40_repeat_dom_sf"/>
</dbReference>
<dbReference type="FunFam" id="2.130.10.10:FF:001038">
    <property type="entry name" value="WD repeat domain 70"/>
    <property type="match status" value="1"/>
</dbReference>
<keyword evidence="1 5" id="KW-0853">WD repeat</keyword>
<dbReference type="PROSITE" id="PS50082">
    <property type="entry name" value="WD_REPEATS_2"/>
    <property type="match status" value="2"/>
</dbReference>